<dbReference type="InterPro" id="IPR001851">
    <property type="entry name" value="ABC_transp_permease"/>
</dbReference>
<dbReference type="PANTHER" id="PTHR47089">
    <property type="entry name" value="ABC TRANSPORTER, PERMEASE PROTEIN"/>
    <property type="match status" value="1"/>
</dbReference>
<dbReference type="Proteomes" id="UP001476950">
    <property type="component" value="Unassembled WGS sequence"/>
</dbReference>
<dbReference type="CDD" id="cd06580">
    <property type="entry name" value="TM_PBP1_transp_TpRbsC_like"/>
    <property type="match status" value="1"/>
</dbReference>
<organism evidence="7 8">
    <name type="scientific">Stenomitos frigidus AS-A4</name>
    <dbReference type="NCBI Taxonomy" id="2933935"/>
    <lineage>
        <taxon>Bacteria</taxon>
        <taxon>Bacillati</taxon>
        <taxon>Cyanobacteriota</taxon>
        <taxon>Cyanophyceae</taxon>
        <taxon>Leptolyngbyales</taxon>
        <taxon>Leptolyngbyaceae</taxon>
        <taxon>Stenomitos</taxon>
    </lineage>
</organism>
<protein>
    <submittedName>
        <fullName evidence="7">ABC transporter permease</fullName>
    </submittedName>
</protein>
<feature type="transmembrane region" description="Helical" evidence="6">
    <location>
        <begin position="109"/>
        <end position="128"/>
    </location>
</feature>
<evidence type="ECO:0000256" key="6">
    <source>
        <dbReference type="SAM" id="Phobius"/>
    </source>
</evidence>
<keyword evidence="2" id="KW-1003">Cell membrane</keyword>
<feature type="transmembrane region" description="Helical" evidence="6">
    <location>
        <begin position="7"/>
        <end position="31"/>
    </location>
</feature>
<sequence>MNDRARWLLPVLSPFLAIAAALLVGAGLIAIAGVSPLKAYSVLFTESLANYYGFSNTLTKTAPLLLTSLGILVALKAGQFNIGGEGQIYMGGLGSALVGLYVHGLPLVLYVPLALLGGFCLGGLWGLIPGYLKAIRGVNEVITTLLLNYIAQNLVSYLVSGPMKDPDAPTPYSALIDASAQLPIILPQTQTHAGILLGVLATIILWVVFARSPLGYQIETVGQNPIAARYAGISVERTIMLVMALSGGLAGLAGSGEVMGLKYRLFENFSPGYGFDAIAIAFLSRGNLAGVLLTSLFFGALRGGANVMQRSAGVPVTVVYAIQGLTVLFIAISLVLERKVVAPPQPPAPLAATTTET</sequence>
<feature type="transmembrane region" description="Helical" evidence="6">
    <location>
        <begin position="51"/>
        <end position="75"/>
    </location>
</feature>
<keyword evidence="4 6" id="KW-1133">Transmembrane helix</keyword>
<evidence type="ECO:0000256" key="5">
    <source>
        <dbReference type="ARBA" id="ARBA00023136"/>
    </source>
</evidence>
<keyword evidence="3 6" id="KW-0812">Transmembrane</keyword>
<feature type="transmembrane region" description="Helical" evidence="6">
    <location>
        <begin position="140"/>
        <end position="159"/>
    </location>
</feature>
<evidence type="ECO:0000313" key="7">
    <source>
        <dbReference type="EMBL" id="MEP1057408.1"/>
    </source>
</evidence>
<evidence type="ECO:0000256" key="4">
    <source>
        <dbReference type="ARBA" id="ARBA00022989"/>
    </source>
</evidence>
<dbReference type="EMBL" id="JAMPLM010000002">
    <property type="protein sequence ID" value="MEP1057408.1"/>
    <property type="molecule type" value="Genomic_DNA"/>
</dbReference>
<feature type="transmembrane region" description="Helical" evidence="6">
    <location>
        <begin position="87"/>
        <end position="103"/>
    </location>
</feature>
<evidence type="ECO:0000256" key="3">
    <source>
        <dbReference type="ARBA" id="ARBA00022692"/>
    </source>
</evidence>
<proteinExistence type="predicted"/>
<gene>
    <name evidence="7" type="ORF">NDI38_03100</name>
</gene>
<comment type="subcellular location">
    <subcellularLocation>
        <location evidence="1">Cell membrane</location>
        <topology evidence="1">Multi-pass membrane protein</topology>
    </subcellularLocation>
</comment>
<evidence type="ECO:0000256" key="2">
    <source>
        <dbReference type="ARBA" id="ARBA00022475"/>
    </source>
</evidence>
<feature type="transmembrane region" description="Helical" evidence="6">
    <location>
        <begin position="278"/>
        <end position="301"/>
    </location>
</feature>
<keyword evidence="5 6" id="KW-0472">Membrane</keyword>
<feature type="transmembrane region" description="Helical" evidence="6">
    <location>
        <begin position="239"/>
        <end position="258"/>
    </location>
</feature>
<accession>A0ABV0KDU9</accession>
<evidence type="ECO:0000256" key="1">
    <source>
        <dbReference type="ARBA" id="ARBA00004651"/>
    </source>
</evidence>
<keyword evidence="8" id="KW-1185">Reference proteome</keyword>
<dbReference type="RefSeq" id="WP_347240725.1">
    <property type="nucleotide sequence ID" value="NZ_JAMPLM010000002.1"/>
</dbReference>
<name>A0ABV0KDU9_9CYAN</name>
<comment type="caution">
    <text evidence="7">The sequence shown here is derived from an EMBL/GenBank/DDBJ whole genome shotgun (WGS) entry which is preliminary data.</text>
</comment>
<dbReference type="PANTHER" id="PTHR47089:SF1">
    <property type="entry name" value="GUANOSINE ABC TRANSPORTER PERMEASE PROTEIN NUPP"/>
    <property type="match status" value="1"/>
</dbReference>
<feature type="transmembrane region" description="Helical" evidence="6">
    <location>
        <begin position="191"/>
        <end position="209"/>
    </location>
</feature>
<evidence type="ECO:0000313" key="8">
    <source>
        <dbReference type="Proteomes" id="UP001476950"/>
    </source>
</evidence>
<reference evidence="7 8" key="1">
    <citation type="submission" date="2022-04" db="EMBL/GenBank/DDBJ databases">
        <title>Positive selection, recombination, and allopatry shape intraspecific diversity of widespread and dominant cyanobacteria.</title>
        <authorList>
            <person name="Wei J."/>
            <person name="Shu W."/>
            <person name="Hu C."/>
        </authorList>
    </citation>
    <scope>NUCLEOTIDE SEQUENCE [LARGE SCALE GENOMIC DNA]</scope>
    <source>
        <strain evidence="7 8">AS-A4</strain>
    </source>
</reference>
<dbReference type="Pfam" id="PF02653">
    <property type="entry name" value="BPD_transp_2"/>
    <property type="match status" value="1"/>
</dbReference>
<feature type="transmembrane region" description="Helical" evidence="6">
    <location>
        <begin position="313"/>
        <end position="336"/>
    </location>
</feature>